<sequence length="221" mass="25551">MKNILLKLEMEKTLKQYQAIIFDLDGTLVDSFHFFLNVLNQLSAKYKFKTVSLHEVEYYKQLTPREIMKEMNVSRWKLPWIAKDFIRLMKERDEEIHLFEGMRDNLIELHKQGYTLAIITSNSKENCQNVLGEELCELFSHIDGGSSIFGKAKRIKRVLNILDVSKNHAIYVGDQTTDGEAAHKAGIDFAAVGWGYTSVEKLKTIQPKVLLNDLATMKEFF</sequence>
<proteinExistence type="predicted"/>
<dbReference type="Gene3D" id="1.10.150.240">
    <property type="entry name" value="Putative phosphatase, domain 2"/>
    <property type="match status" value="1"/>
</dbReference>
<evidence type="ECO:0000313" key="2">
    <source>
        <dbReference type="Proteomes" id="UP000013065"/>
    </source>
</evidence>
<dbReference type="HOGENOM" id="CLU_045011_19_3_6"/>
<dbReference type="EMBL" id="APOO01000002">
    <property type="protein sequence ID" value="ENU44882.1"/>
    <property type="molecule type" value="Genomic_DNA"/>
</dbReference>
<dbReference type="AlphaFoldDB" id="N8SER2"/>
<dbReference type="PANTHER" id="PTHR43434:SF13">
    <property type="entry name" value="PHOSPHOGLYCOLATE PHOSPHATASE"/>
    <property type="match status" value="1"/>
</dbReference>
<dbReference type="SFLD" id="SFLDS00003">
    <property type="entry name" value="Haloacid_Dehalogenase"/>
    <property type="match status" value="1"/>
</dbReference>
<dbReference type="GO" id="GO:0005829">
    <property type="term" value="C:cytosol"/>
    <property type="evidence" value="ECO:0007669"/>
    <property type="project" value="TreeGrafter"/>
</dbReference>
<gene>
    <name evidence="1" type="ORF">F985_00078</name>
</gene>
<dbReference type="Pfam" id="PF13419">
    <property type="entry name" value="HAD_2"/>
    <property type="match status" value="1"/>
</dbReference>
<dbReference type="NCBIfam" id="TIGR01549">
    <property type="entry name" value="HAD-SF-IA-v1"/>
    <property type="match status" value="1"/>
</dbReference>
<reference evidence="2" key="1">
    <citation type="submission" date="2013-02" db="EMBL/GenBank/DDBJ databases">
        <title>The Genome Sequence of Acinetobacter sp. NIPH 973.</title>
        <authorList>
            <consortium name="The Broad Institute Genome Sequencing Platform"/>
            <consortium name="The Broad Institute Genome Sequencing Center for Infectious Disease"/>
            <person name="Cerqueira G."/>
            <person name="Feldgarden M."/>
            <person name="Courvalin P."/>
            <person name="Perichon B."/>
            <person name="Grillot-Courvalin C."/>
            <person name="Clermont D."/>
            <person name="Rocha E."/>
            <person name="Yoon E.-J."/>
            <person name="Nemec A."/>
            <person name="Walker B."/>
            <person name="Young S.K."/>
            <person name="Zeng Q."/>
            <person name="Gargeya S."/>
            <person name="Fitzgerald M."/>
            <person name="Haas B."/>
            <person name="Abouelleil A."/>
            <person name="Alvarado L."/>
            <person name="Arachchi H.M."/>
            <person name="Berlin A.M."/>
            <person name="Chapman S.B."/>
            <person name="Dewar J."/>
            <person name="Goldberg J."/>
            <person name="Griggs A."/>
            <person name="Gujja S."/>
            <person name="Hansen M."/>
            <person name="Howarth C."/>
            <person name="Imamovic A."/>
            <person name="Larimer J."/>
            <person name="McCowan C."/>
            <person name="Murphy C."/>
            <person name="Neiman D."/>
            <person name="Pearson M."/>
            <person name="Priest M."/>
            <person name="Roberts A."/>
            <person name="Saif S."/>
            <person name="Shea T."/>
            <person name="Sisk P."/>
            <person name="Sykes S."/>
            <person name="Wortman J."/>
            <person name="Nusbaum C."/>
            <person name="Birren B."/>
        </authorList>
    </citation>
    <scope>NUCLEOTIDE SEQUENCE [LARGE SCALE GENOMIC DNA]</scope>
    <source>
        <strain evidence="2">NIPH 973</strain>
    </source>
</reference>
<dbReference type="Proteomes" id="UP000013065">
    <property type="component" value="Unassembled WGS sequence"/>
</dbReference>
<comment type="caution">
    <text evidence="1">The sequence shown here is derived from an EMBL/GenBank/DDBJ whole genome shotgun (WGS) entry which is preliminary data.</text>
</comment>
<dbReference type="PATRIC" id="fig|520709.3.peg.79"/>
<dbReference type="Gene3D" id="3.40.50.1000">
    <property type="entry name" value="HAD superfamily/HAD-like"/>
    <property type="match status" value="1"/>
</dbReference>
<dbReference type="SUPFAM" id="SSF56784">
    <property type="entry name" value="HAD-like"/>
    <property type="match status" value="1"/>
</dbReference>
<organism evidence="1 2">
    <name type="scientific">Acinetobacter seifertii</name>
    <dbReference type="NCBI Taxonomy" id="1530123"/>
    <lineage>
        <taxon>Bacteria</taxon>
        <taxon>Pseudomonadati</taxon>
        <taxon>Pseudomonadota</taxon>
        <taxon>Gammaproteobacteria</taxon>
        <taxon>Moraxellales</taxon>
        <taxon>Moraxellaceae</taxon>
        <taxon>Acinetobacter</taxon>
        <taxon>Acinetobacter calcoaceticus/baumannii complex</taxon>
    </lineage>
</organism>
<dbReference type="InterPro" id="IPR006439">
    <property type="entry name" value="HAD-SF_hydro_IA"/>
</dbReference>
<dbReference type="InterPro" id="IPR036412">
    <property type="entry name" value="HAD-like_sf"/>
</dbReference>
<dbReference type="InterPro" id="IPR023198">
    <property type="entry name" value="PGP-like_dom2"/>
</dbReference>
<protein>
    <recommendedName>
        <fullName evidence="3">HAD family hydrolase</fullName>
    </recommendedName>
</protein>
<reference evidence="1 2" key="2">
    <citation type="journal article" date="2015" name="Int. J. Syst. Evol. Microbiol.">
        <title>Acinetobacter seifertii sp. nov., a member of the Acinetobacter calcoaceticus-Acinetobacter baumannii complex isolated from human clinical specimens.</title>
        <authorList>
            <person name="Nemec A."/>
            <person name="Krizova L."/>
            <person name="Maixnerova M."/>
            <person name="Sedo O."/>
            <person name="Brisse S."/>
            <person name="Higgins P.G."/>
        </authorList>
    </citation>
    <scope>NUCLEOTIDE SEQUENCE [LARGE SCALE GENOMIC DNA]</scope>
    <source>
        <strain evidence="1 2">NIPH 973</strain>
    </source>
</reference>
<evidence type="ECO:0000313" key="1">
    <source>
        <dbReference type="EMBL" id="ENU44882.1"/>
    </source>
</evidence>
<dbReference type="InterPro" id="IPR041492">
    <property type="entry name" value="HAD_2"/>
</dbReference>
<accession>N8SER2</accession>
<dbReference type="PANTHER" id="PTHR43434">
    <property type="entry name" value="PHOSPHOGLYCOLATE PHOSPHATASE"/>
    <property type="match status" value="1"/>
</dbReference>
<name>N8SER2_9GAMM</name>
<dbReference type="InterPro" id="IPR050155">
    <property type="entry name" value="HAD-like_hydrolase_sf"/>
</dbReference>
<evidence type="ECO:0008006" key="3">
    <source>
        <dbReference type="Google" id="ProtNLM"/>
    </source>
</evidence>
<dbReference type="InterPro" id="IPR023214">
    <property type="entry name" value="HAD_sf"/>
</dbReference>
<dbReference type="GO" id="GO:0008967">
    <property type="term" value="F:phosphoglycolate phosphatase activity"/>
    <property type="evidence" value="ECO:0007669"/>
    <property type="project" value="TreeGrafter"/>
</dbReference>
<dbReference type="SFLD" id="SFLDG01129">
    <property type="entry name" value="C1.5:_HAD__Beta-PGM__Phosphata"/>
    <property type="match status" value="1"/>
</dbReference>
<dbReference type="CDD" id="cd04303">
    <property type="entry name" value="HAD_PGPase"/>
    <property type="match status" value="1"/>
</dbReference>
<dbReference type="GO" id="GO:0006281">
    <property type="term" value="P:DNA repair"/>
    <property type="evidence" value="ECO:0007669"/>
    <property type="project" value="TreeGrafter"/>
</dbReference>